<evidence type="ECO:0000256" key="1">
    <source>
        <dbReference type="ARBA" id="ARBA00022801"/>
    </source>
</evidence>
<organism evidence="4 5">
    <name type="scientific">Dietzia cercidiphylli</name>
    <dbReference type="NCBI Taxonomy" id="498199"/>
    <lineage>
        <taxon>Bacteria</taxon>
        <taxon>Bacillati</taxon>
        <taxon>Actinomycetota</taxon>
        <taxon>Actinomycetes</taxon>
        <taxon>Mycobacteriales</taxon>
        <taxon>Dietziaceae</taxon>
        <taxon>Dietzia</taxon>
    </lineage>
</organism>
<dbReference type="Proteomes" id="UP001500383">
    <property type="component" value="Unassembled WGS sequence"/>
</dbReference>
<dbReference type="InterPro" id="IPR029058">
    <property type="entry name" value="AB_hydrolase_fold"/>
</dbReference>
<name>A0ABP4UVM8_9ACTN</name>
<keyword evidence="5" id="KW-1185">Reference proteome</keyword>
<comment type="caution">
    <text evidence="4">The sequence shown here is derived from an EMBL/GenBank/DDBJ whole genome shotgun (WGS) entry which is preliminary data.</text>
</comment>
<feature type="domain" description="AB hydrolase-1" evidence="3">
    <location>
        <begin position="48"/>
        <end position="287"/>
    </location>
</feature>
<dbReference type="PRINTS" id="PR00412">
    <property type="entry name" value="EPOXHYDRLASE"/>
</dbReference>
<dbReference type="InterPro" id="IPR000639">
    <property type="entry name" value="Epox_hydrolase-like"/>
</dbReference>
<dbReference type="Gene3D" id="3.40.50.1820">
    <property type="entry name" value="alpha/beta hydrolase"/>
    <property type="match status" value="1"/>
</dbReference>
<evidence type="ECO:0000313" key="5">
    <source>
        <dbReference type="Proteomes" id="UP001500383"/>
    </source>
</evidence>
<evidence type="ECO:0000259" key="3">
    <source>
        <dbReference type="Pfam" id="PF00561"/>
    </source>
</evidence>
<dbReference type="InterPro" id="IPR000073">
    <property type="entry name" value="AB_hydrolase_1"/>
</dbReference>
<accession>A0ABP4UVM8</accession>
<reference evidence="5" key="1">
    <citation type="journal article" date="2019" name="Int. J. Syst. Evol. Microbiol.">
        <title>The Global Catalogue of Microorganisms (GCM) 10K type strain sequencing project: providing services to taxonomists for standard genome sequencing and annotation.</title>
        <authorList>
            <consortium name="The Broad Institute Genomics Platform"/>
            <consortium name="The Broad Institute Genome Sequencing Center for Infectious Disease"/>
            <person name="Wu L."/>
            <person name="Ma J."/>
        </authorList>
    </citation>
    <scope>NUCLEOTIDE SEQUENCE [LARGE SCALE GENOMIC DNA]</scope>
    <source>
        <strain evidence="5">JCM 16002</strain>
    </source>
</reference>
<gene>
    <name evidence="4" type="ORF">GCM10009831_20830</name>
</gene>
<dbReference type="SUPFAM" id="SSF53474">
    <property type="entry name" value="alpha/beta-Hydrolases"/>
    <property type="match status" value="1"/>
</dbReference>
<evidence type="ECO:0000313" key="4">
    <source>
        <dbReference type="EMBL" id="GAA1711085.1"/>
    </source>
</evidence>
<dbReference type="PANTHER" id="PTHR43329">
    <property type="entry name" value="EPOXIDE HYDROLASE"/>
    <property type="match status" value="1"/>
</dbReference>
<evidence type="ECO:0000256" key="2">
    <source>
        <dbReference type="SAM" id="MobiDB-lite"/>
    </source>
</evidence>
<dbReference type="EMBL" id="BAAAQG010000009">
    <property type="protein sequence ID" value="GAA1711085.1"/>
    <property type="molecule type" value="Genomic_DNA"/>
</dbReference>
<feature type="region of interest" description="Disordered" evidence="2">
    <location>
        <begin position="1"/>
        <end position="24"/>
    </location>
</feature>
<dbReference type="GO" id="GO:0016787">
    <property type="term" value="F:hydrolase activity"/>
    <property type="evidence" value="ECO:0007669"/>
    <property type="project" value="UniProtKB-KW"/>
</dbReference>
<keyword evidence="1 4" id="KW-0378">Hydrolase</keyword>
<proteinExistence type="predicted"/>
<sequence length="300" mass="32483">MADPTVPGQTPPSSESLGSEPPRSAEITFSRGRLRFRAIDSGPADGEVVVLLHGFPQRTSSWDAVAPLLHAAGFRTLVLDQRGYCSTARPRGRRAYRLSELVGDVLALLDSANLPAAHVVGHDWGAAVAWGVAAAHPDRVRSLTAVSVPHLAAFRRAMIVSDQLLRSWYIGFFQLPWVPERVLTSDGGPAERALATMGMTPEMIARYRSEMVADGAVPGGLGWYRALPFASPGKATARVRVPTTFVWSDHDPALGRGGAERTAHYVDADYRFVEMSGASHWIPEERPAELAEEIIARAQS</sequence>
<protein>
    <submittedName>
        <fullName evidence="4">Alpha/beta fold hydrolase</fullName>
    </submittedName>
</protein>
<dbReference type="Pfam" id="PF00561">
    <property type="entry name" value="Abhydrolase_1"/>
    <property type="match status" value="1"/>
</dbReference>
<feature type="compositionally biased region" description="Low complexity" evidence="2">
    <location>
        <begin position="11"/>
        <end position="24"/>
    </location>
</feature>